<feature type="domain" description="BZIP" evidence="2">
    <location>
        <begin position="30"/>
        <end position="77"/>
    </location>
</feature>
<evidence type="ECO:0000256" key="1">
    <source>
        <dbReference type="SAM" id="MobiDB-lite"/>
    </source>
</evidence>
<dbReference type="KEGG" id="ehx:EMIHUDRAFT_444416"/>
<dbReference type="PROSITE" id="PS50217">
    <property type="entry name" value="BZIP"/>
    <property type="match status" value="1"/>
</dbReference>
<feature type="compositionally biased region" description="Basic and acidic residues" evidence="1">
    <location>
        <begin position="125"/>
        <end position="141"/>
    </location>
</feature>
<name>A0A0D3JDM6_EMIH1</name>
<feature type="compositionally biased region" description="Basic and acidic residues" evidence="1">
    <location>
        <begin position="170"/>
        <end position="183"/>
    </location>
</feature>
<evidence type="ECO:0000313" key="3">
    <source>
        <dbReference type="EnsemblProtists" id="EOD21611"/>
    </source>
</evidence>
<dbReference type="AlphaFoldDB" id="A0A0D3JDM6"/>
<dbReference type="SMART" id="SM00338">
    <property type="entry name" value="BRLZ"/>
    <property type="match status" value="1"/>
</dbReference>
<organism evidence="3 4">
    <name type="scientific">Emiliania huxleyi (strain CCMP1516)</name>
    <dbReference type="NCBI Taxonomy" id="280463"/>
    <lineage>
        <taxon>Eukaryota</taxon>
        <taxon>Haptista</taxon>
        <taxon>Haptophyta</taxon>
        <taxon>Prymnesiophyceae</taxon>
        <taxon>Isochrysidales</taxon>
        <taxon>Noelaerhabdaceae</taxon>
        <taxon>Emiliania</taxon>
    </lineage>
</organism>
<dbReference type="EnsemblProtists" id="EOD21611">
    <property type="protein sequence ID" value="EOD21611"/>
    <property type="gene ID" value="EMIHUDRAFT_444416"/>
</dbReference>
<dbReference type="HOGENOM" id="CLU_1484636_0_0_1"/>
<sequence>MLPAQPDGSPSWQLGSLAFVVGSSSSDDVDARKAQRKARNRKAAAASRDRKKEQLELLHLEVEKLRSENAGLRRRLEVSGGALDSRRHASAASRTRTTRTRARARARAAAAAAALRGDIAADAAGRRLVEQPRPPLERALDPCHSQHALSEGGGGLRPGRLARQPQKASGFEEHHRRLKDERA</sequence>
<dbReference type="GeneID" id="17267156"/>
<dbReference type="PaxDb" id="2903-EOD21611"/>
<evidence type="ECO:0000259" key="2">
    <source>
        <dbReference type="PROSITE" id="PS50217"/>
    </source>
</evidence>
<dbReference type="SUPFAM" id="SSF57959">
    <property type="entry name" value="Leucine zipper domain"/>
    <property type="match status" value="1"/>
</dbReference>
<evidence type="ECO:0000313" key="4">
    <source>
        <dbReference type="Proteomes" id="UP000013827"/>
    </source>
</evidence>
<reference evidence="3" key="2">
    <citation type="submission" date="2024-10" db="UniProtKB">
        <authorList>
            <consortium name="EnsemblProtists"/>
        </authorList>
    </citation>
    <scope>IDENTIFICATION</scope>
</reference>
<dbReference type="PROSITE" id="PS00036">
    <property type="entry name" value="BZIP_BASIC"/>
    <property type="match status" value="1"/>
</dbReference>
<protein>
    <recommendedName>
        <fullName evidence="2">BZIP domain-containing protein</fullName>
    </recommendedName>
</protein>
<feature type="region of interest" description="Disordered" evidence="1">
    <location>
        <begin position="69"/>
        <end position="107"/>
    </location>
</feature>
<keyword evidence="4" id="KW-1185">Reference proteome</keyword>
<dbReference type="InterPro" id="IPR004827">
    <property type="entry name" value="bZIP"/>
</dbReference>
<dbReference type="Pfam" id="PF00170">
    <property type="entry name" value="bZIP_1"/>
    <property type="match status" value="1"/>
</dbReference>
<dbReference type="Proteomes" id="UP000013827">
    <property type="component" value="Unassembled WGS sequence"/>
</dbReference>
<accession>A0A0D3JDM6</accession>
<dbReference type="Gene3D" id="1.20.5.170">
    <property type="match status" value="1"/>
</dbReference>
<feature type="compositionally biased region" description="Basic residues" evidence="1">
    <location>
        <begin position="96"/>
        <end position="106"/>
    </location>
</feature>
<dbReference type="InterPro" id="IPR046347">
    <property type="entry name" value="bZIP_sf"/>
</dbReference>
<dbReference type="GO" id="GO:0003700">
    <property type="term" value="F:DNA-binding transcription factor activity"/>
    <property type="evidence" value="ECO:0007669"/>
    <property type="project" value="InterPro"/>
</dbReference>
<proteinExistence type="predicted"/>
<reference evidence="4" key="1">
    <citation type="journal article" date="2013" name="Nature">
        <title>Pan genome of the phytoplankton Emiliania underpins its global distribution.</title>
        <authorList>
            <person name="Read B.A."/>
            <person name="Kegel J."/>
            <person name="Klute M.J."/>
            <person name="Kuo A."/>
            <person name="Lefebvre S.C."/>
            <person name="Maumus F."/>
            <person name="Mayer C."/>
            <person name="Miller J."/>
            <person name="Monier A."/>
            <person name="Salamov A."/>
            <person name="Young J."/>
            <person name="Aguilar M."/>
            <person name="Claverie J.M."/>
            <person name="Frickenhaus S."/>
            <person name="Gonzalez K."/>
            <person name="Herman E.K."/>
            <person name="Lin Y.C."/>
            <person name="Napier J."/>
            <person name="Ogata H."/>
            <person name="Sarno A.F."/>
            <person name="Shmutz J."/>
            <person name="Schroeder D."/>
            <person name="de Vargas C."/>
            <person name="Verret F."/>
            <person name="von Dassow P."/>
            <person name="Valentin K."/>
            <person name="Van de Peer Y."/>
            <person name="Wheeler G."/>
            <person name="Dacks J.B."/>
            <person name="Delwiche C.F."/>
            <person name="Dyhrman S.T."/>
            <person name="Glockner G."/>
            <person name="John U."/>
            <person name="Richards T."/>
            <person name="Worden A.Z."/>
            <person name="Zhang X."/>
            <person name="Grigoriev I.V."/>
            <person name="Allen A.E."/>
            <person name="Bidle K."/>
            <person name="Borodovsky M."/>
            <person name="Bowler C."/>
            <person name="Brownlee C."/>
            <person name="Cock J.M."/>
            <person name="Elias M."/>
            <person name="Gladyshev V.N."/>
            <person name="Groth M."/>
            <person name="Guda C."/>
            <person name="Hadaegh A."/>
            <person name="Iglesias-Rodriguez M.D."/>
            <person name="Jenkins J."/>
            <person name="Jones B.M."/>
            <person name="Lawson T."/>
            <person name="Leese F."/>
            <person name="Lindquist E."/>
            <person name="Lobanov A."/>
            <person name="Lomsadze A."/>
            <person name="Malik S.B."/>
            <person name="Marsh M.E."/>
            <person name="Mackinder L."/>
            <person name="Mock T."/>
            <person name="Mueller-Roeber B."/>
            <person name="Pagarete A."/>
            <person name="Parker M."/>
            <person name="Probert I."/>
            <person name="Quesneville H."/>
            <person name="Raines C."/>
            <person name="Rensing S.A."/>
            <person name="Riano-Pachon D.M."/>
            <person name="Richier S."/>
            <person name="Rokitta S."/>
            <person name="Shiraiwa Y."/>
            <person name="Soanes D.M."/>
            <person name="van der Giezen M."/>
            <person name="Wahlund T.M."/>
            <person name="Williams B."/>
            <person name="Wilson W."/>
            <person name="Wolfe G."/>
            <person name="Wurch L.L."/>
        </authorList>
    </citation>
    <scope>NUCLEOTIDE SEQUENCE</scope>
</reference>
<dbReference type="RefSeq" id="XP_005774040.1">
    <property type="nucleotide sequence ID" value="XM_005773983.1"/>
</dbReference>
<feature type="region of interest" description="Disordered" evidence="1">
    <location>
        <begin position="23"/>
        <end position="52"/>
    </location>
</feature>
<feature type="region of interest" description="Disordered" evidence="1">
    <location>
        <begin position="125"/>
        <end position="183"/>
    </location>
</feature>